<evidence type="ECO:0000256" key="4">
    <source>
        <dbReference type="ARBA" id="ARBA00008061"/>
    </source>
</evidence>
<dbReference type="InterPro" id="IPR006046">
    <property type="entry name" value="Alpha_amylase"/>
</dbReference>
<comment type="cofactor">
    <cofactor evidence="2">
        <name>Ca(2+)</name>
        <dbReference type="ChEBI" id="CHEBI:29108"/>
    </cofactor>
</comment>
<dbReference type="SUPFAM" id="SSF51011">
    <property type="entry name" value="Glycosyl hydrolase domain"/>
    <property type="match status" value="1"/>
</dbReference>
<feature type="chain" id="PRO_5004102856" description="Alpha-amylase" evidence="16">
    <location>
        <begin position="19"/>
        <end position="495"/>
    </location>
</feature>
<reference evidence="19" key="1">
    <citation type="submission" date="2013-01" db="EMBL/GenBank/DDBJ databases">
        <title>Phylogenetic analysis of an amylase from Reticulitermes speratus KMT1.</title>
        <authorList>
            <person name="Park H.-S."/>
            <person name="Ham Y."/>
            <person name="Ahn H.-H."/>
            <person name="Shin K."/>
            <person name="Kim Y.-S."/>
            <person name="Kim T.-J."/>
        </authorList>
    </citation>
    <scope>NUCLEOTIDE SEQUENCE</scope>
</reference>
<dbReference type="Pfam" id="PF02806">
    <property type="entry name" value="Alpha-amylase_C"/>
    <property type="match status" value="1"/>
</dbReference>
<comment type="similarity">
    <text evidence="4 14">Belongs to the glycosyl hydrolase 13 family.</text>
</comment>
<dbReference type="SUPFAM" id="SSF51445">
    <property type="entry name" value="(Trans)glycosidases"/>
    <property type="match status" value="1"/>
</dbReference>
<dbReference type="PANTHER" id="PTHR43447">
    <property type="entry name" value="ALPHA-AMYLASE"/>
    <property type="match status" value="1"/>
</dbReference>
<evidence type="ECO:0000256" key="8">
    <source>
        <dbReference type="ARBA" id="ARBA00022801"/>
    </source>
</evidence>
<evidence type="ECO:0000256" key="13">
    <source>
        <dbReference type="ARBA" id="ARBA00023295"/>
    </source>
</evidence>
<evidence type="ECO:0000256" key="2">
    <source>
        <dbReference type="ARBA" id="ARBA00001913"/>
    </source>
</evidence>
<comment type="catalytic activity">
    <reaction evidence="1 15">
        <text>Endohydrolysis of (1-&gt;4)-alpha-D-glucosidic linkages in polysaccharides containing three or more (1-&gt;4)-alpha-linked D-glucose units.</text>
        <dbReference type="EC" id="3.2.1.1"/>
    </reaction>
</comment>
<comment type="subunit">
    <text evidence="5">Monomer.</text>
</comment>
<dbReference type="EMBL" id="KC477098">
    <property type="protein sequence ID" value="AGJ52072.1"/>
    <property type="molecule type" value="mRNA"/>
</dbReference>
<dbReference type="InterPro" id="IPR031319">
    <property type="entry name" value="A-amylase_C"/>
</dbReference>
<evidence type="ECO:0000256" key="14">
    <source>
        <dbReference type="RuleBase" id="RU003615"/>
    </source>
</evidence>
<dbReference type="EC" id="3.2.1.1" evidence="6 15"/>
<keyword evidence="10" id="KW-1015">Disulfide bond</keyword>
<dbReference type="GO" id="GO:0004556">
    <property type="term" value="F:alpha-amylase activity"/>
    <property type="evidence" value="ECO:0007669"/>
    <property type="project" value="UniProtKB-UniRule"/>
</dbReference>
<keyword evidence="13 15" id="KW-0326">Glycosidase</keyword>
<feature type="signal peptide" evidence="16">
    <location>
        <begin position="1"/>
        <end position="18"/>
    </location>
</feature>
<dbReference type="Pfam" id="PF00128">
    <property type="entry name" value="Alpha-amylase"/>
    <property type="match status" value="1"/>
</dbReference>
<feature type="domain" description="Alpha-amylase C-terminal" evidence="17">
    <location>
        <begin position="405"/>
        <end position="494"/>
    </location>
</feature>
<evidence type="ECO:0000256" key="9">
    <source>
        <dbReference type="ARBA" id="ARBA00022837"/>
    </source>
</evidence>
<evidence type="ECO:0000256" key="6">
    <source>
        <dbReference type="ARBA" id="ARBA00012595"/>
    </source>
</evidence>
<dbReference type="Gene3D" id="2.60.40.1180">
    <property type="entry name" value="Golgi alpha-mannosidase II"/>
    <property type="match status" value="1"/>
</dbReference>
<keyword evidence="11" id="KW-0868">Chloride</keyword>
<dbReference type="InterPro" id="IPR013780">
    <property type="entry name" value="Glyco_hydro_b"/>
</dbReference>
<name>M9TIJ4_9NEOP</name>
<evidence type="ECO:0000259" key="18">
    <source>
        <dbReference type="SMART" id="SM00642"/>
    </source>
</evidence>
<sequence>MVLLNLIWFLFSVANIHAQKDPNTDKYRSAIVHLFEWKFSDIADECETFLGPRGFAGVQVSPVHENLVVTCPSRPWWERYQVISYKIISRSGNETAFRDMVTRCNNVGIRIYVDVVFNHMTRNQTNATGVGGTTADPSNKLYPGVPYNSSHFHSTCSIDNYQDANNVRNCELEGLHDLNQGLDYVRQRIIKFLNILIGAGIAGFRVHAAKHMLPDDLKDIYKQLHNLSLEHGFDPGTRPFFYQEVIDLGGEAVKSSEYTGLGRVTEFKYGARLGSAFRGNDPIKYLKSFGEQWGFVPDGDAFVFVDNPDTQRDIGVPILTYKTPKLYKMAVAFMLAYTFGYPGVMSSFFFDDRDQGPPHDDNDNILSPILYLNGTCGNGWVCEHRWRQIYNMVAFRNVVAGTRVNDWYDNGDKQIAFNRDEKGFIAFNDQPDTDLKVTLQLRLPPGNYCDIISGSKIGGNCTGKTVNVASDGTAYIQILHNEEDGVLAIHAESKL</sequence>
<evidence type="ECO:0000256" key="15">
    <source>
        <dbReference type="RuleBase" id="RU361134"/>
    </source>
</evidence>
<dbReference type="InterPro" id="IPR017853">
    <property type="entry name" value="GH"/>
</dbReference>
<evidence type="ECO:0000256" key="12">
    <source>
        <dbReference type="ARBA" id="ARBA00023277"/>
    </source>
</evidence>
<dbReference type="PRINTS" id="PR00110">
    <property type="entry name" value="ALPHAAMYLASE"/>
</dbReference>
<dbReference type="GO" id="GO:0005975">
    <property type="term" value="P:carbohydrate metabolic process"/>
    <property type="evidence" value="ECO:0007669"/>
    <property type="project" value="InterPro"/>
</dbReference>
<keyword evidence="8 15" id="KW-0378">Hydrolase</keyword>
<evidence type="ECO:0000256" key="7">
    <source>
        <dbReference type="ARBA" id="ARBA00022723"/>
    </source>
</evidence>
<evidence type="ECO:0000256" key="3">
    <source>
        <dbReference type="ARBA" id="ARBA00001923"/>
    </source>
</evidence>
<evidence type="ECO:0000256" key="5">
    <source>
        <dbReference type="ARBA" id="ARBA00011245"/>
    </source>
</evidence>
<organism evidence="19">
    <name type="scientific">Reticulitermes speratus</name>
    <dbReference type="NCBI Taxonomy" id="60591"/>
    <lineage>
        <taxon>Eukaryota</taxon>
        <taxon>Metazoa</taxon>
        <taxon>Ecdysozoa</taxon>
        <taxon>Arthropoda</taxon>
        <taxon>Hexapoda</taxon>
        <taxon>Insecta</taxon>
        <taxon>Pterygota</taxon>
        <taxon>Neoptera</taxon>
        <taxon>Polyneoptera</taxon>
        <taxon>Dictyoptera</taxon>
        <taxon>Blattodea</taxon>
        <taxon>Blattoidea</taxon>
        <taxon>Termitoidae</taxon>
        <taxon>Rhinotermitidae</taxon>
        <taxon>Reticulitermes</taxon>
        <taxon>Frontotermes</taxon>
    </lineage>
</organism>
<dbReference type="AlphaFoldDB" id="M9TIJ4"/>
<dbReference type="GO" id="GO:0046872">
    <property type="term" value="F:metal ion binding"/>
    <property type="evidence" value="ECO:0007669"/>
    <property type="project" value="UniProtKB-KW"/>
</dbReference>
<evidence type="ECO:0000259" key="17">
    <source>
        <dbReference type="SMART" id="SM00632"/>
    </source>
</evidence>
<comment type="cofactor">
    <cofactor evidence="3">
        <name>chloride</name>
        <dbReference type="ChEBI" id="CHEBI:17996"/>
    </cofactor>
</comment>
<proteinExistence type="evidence at transcript level"/>
<evidence type="ECO:0000256" key="11">
    <source>
        <dbReference type="ARBA" id="ARBA00023214"/>
    </source>
</evidence>
<dbReference type="InterPro" id="IPR006048">
    <property type="entry name" value="A-amylase/branching_C"/>
</dbReference>
<keyword evidence="7" id="KW-0479">Metal-binding</keyword>
<evidence type="ECO:0000256" key="16">
    <source>
        <dbReference type="SAM" id="SignalP"/>
    </source>
</evidence>
<dbReference type="SMART" id="SM00642">
    <property type="entry name" value="Aamy"/>
    <property type="match status" value="1"/>
</dbReference>
<dbReference type="CDD" id="cd11317">
    <property type="entry name" value="AmyAc_bac_euk_AmyA"/>
    <property type="match status" value="1"/>
</dbReference>
<dbReference type="Gene3D" id="3.20.20.80">
    <property type="entry name" value="Glycosidases"/>
    <property type="match status" value="1"/>
</dbReference>
<protein>
    <recommendedName>
        <fullName evidence="6 15">Alpha-amylase</fullName>
        <ecNumber evidence="6 15">3.2.1.1</ecNumber>
    </recommendedName>
</protein>
<feature type="domain" description="Glycosyl hydrolase family 13 catalytic" evidence="18">
    <location>
        <begin position="29"/>
        <end position="396"/>
    </location>
</feature>
<evidence type="ECO:0000313" key="19">
    <source>
        <dbReference type="EMBL" id="AGJ52072.1"/>
    </source>
</evidence>
<accession>M9TIJ4</accession>
<dbReference type="InterPro" id="IPR006047">
    <property type="entry name" value="GH13_cat_dom"/>
</dbReference>
<evidence type="ECO:0000256" key="10">
    <source>
        <dbReference type="ARBA" id="ARBA00023157"/>
    </source>
</evidence>
<keyword evidence="12 15" id="KW-0119">Carbohydrate metabolism</keyword>
<keyword evidence="9" id="KW-0106">Calcium</keyword>
<dbReference type="SMART" id="SM00632">
    <property type="entry name" value="Aamy_C"/>
    <property type="match status" value="1"/>
</dbReference>
<evidence type="ECO:0000256" key="1">
    <source>
        <dbReference type="ARBA" id="ARBA00000548"/>
    </source>
</evidence>
<keyword evidence="16" id="KW-0732">Signal</keyword>